<dbReference type="InterPro" id="IPR036582">
    <property type="entry name" value="Mao_N_sf"/>
</dbReference>
<dbReference type="Pfam" id="PF07833">
    <property type="entry name" value="Cu_amine_oxidN1"/>
    <property type="match status" value="1"/>
</dbReference>
<dbReference type="Proteomes" id="UP001596047">
    <property type="component" value="Unassembled WGS sequence"/>
</dbReference>
<dbReference type="RefSeq" id="WP_379188049.1">
    <property type="nucleotide sequence ID" value="NZ_JBHSOW010000037.1"/>
</dbReference>
<reference evidence="3" key="1">
    <citation type="journal article" date="2019" name="Int. J. Syst. Evol. Microbiol.">
        <title>The Global Catalogue of Microorganisms (GCM) 10K type strain sequencing project: providing services to taxonomists for standard genome sequencing and annotation.</title>
        <authorList>
            <consortium name="The Broad Institute Genomics Platform"/>
            <consortium name="The Broad Institute Genome Sequencing Center for Infectious Disease"/>
            <person name="Wu L."/>
            <person name="Ma J."/>
        </authorList>
    </citation>
    <scope>NUCLEOTIDE SEQUENCE [LARGE SCALE GENOMIC DNA]</scope>
    <source>
        <strain evidence="3">CGMCC 1.3240</strain>
    </source>
</reference>
<evidence type="ECO:0000313" key="2">
    <source>
        <dbReference type="EMBL" id="MFC5649522.1"/>
    </source>
</evidence>
<name>A0ABW0VUN6_9BACL</name>
<proteinExistence type="predicted"/>
<keyword evidence="3" id="KW-1185">Reference proteome</keyword>
<dbReference type="Gene3D" id="3.30.457.10">
    <property type="entry name" value="Copper amine oxidase-like, N-terminal domain"/>
    <property type="match status" value="1"/>
</dbReference>
<gene>
    <name evidence="2" type="ORF">ACFPYJ_10325</name>
</gene>
<comment type="caution">
    <text evidence="2">The sequence shown here is derived from an EMBL/GenBank/DDBJ whole genome shotgun (WGS) entry which is preliminary data.</text>
</comment>
<protein>
    <submittedName>
        <fullName evidence="2">Copper amine oxidase N-terminal domain-containing protein</fullName>
    </submittedName>
</protein>
<dbReference type="SUPFAM" id="SSF55383">
    <property type="entry name" value="Copper amine oxidase, domain N"/>
    <property type="match status" value="1"/>
</dbReference>
<dbReference type="InterPro" id="IPR012854">
    <property type="entry name" value="Cu_amine_oxidase-like_N"/>
</dbReference>
<feature type="domain" description="Copper amine oxidase-like N-terminal" evidence="1">
    <location>
        <begin position="390"/>
        <end position="484"/>
    </location>
</feature>
<dbReference type="PROSITE" id="PS51257">
    <property type="entry name" value="PROKAR_LIPOPROTEIN"/>
    <property type="match status" value="1"/>
</dbReference>
<organism evidence="2 3">
    <name type="scientific">Paenibacillus solisilvae</name>
    <dbReference type="NCBI Taxonomy" id="2486751"/>
    <lineage>
        <taxon>Bacteria</taxon>
        <taxon>Bacillati</taxon>
        <taxon>Bacillota</taxon>
        <taxon>Bacilli</taxon>
        <taxon>Bacillales</taxon>
        <taxon>Paenibacillaceae</taxon>
        <taxon>Paenibacillus</taxon>
    </lineage>
</organism>
<accession>A0ABW0VUN6</accession>
<evidence type="ECO:0000313" key="3">
    <source>
        <dbReference type="Proteomes" id="UP001596047"/>
    </source>
</evidence>
<dbReference type="EMBL" id="JBHSOW010000037">
    <property type="protein sequence ID" value="MFC5649522.1"/>
    <property type="molecule type" value="Genomic_DNA"/>
</dbReference>
<evidence type="ECO:0000259" key="1">
    <source>
        <dbReference type="Pfam" id="PF07833"/>
    </source>
</evidence>
<sequence length="501" mass="55856">MKRNAKKWYVGIIFLLLVVLTACQSVEGIDLNKSLLEQLKVKSGESSQSMSWNFEIDPNADVTAEELSMLDKLKSGSIEVHTKSKDELNGSASGSITLAGKTIPFKLYTNDQKFVMQVESSKNLLSASLANSSTLEDMDLGFISGLKNDLEFRDELMSTLIRNLPNPKNTTIDFGHKTSINGEEVTLSNVKMEVQGTNLHEVIIDFIDNLLHDETNVKKLLNTALSYDQELSESDRKTEADDMMEQYRKFLSQLQVDLSNDDEAIYKMLNNRNNYIKLETGIDSSFKIRSTKAEIYYRIPKVAGMTPLPIRSAKITLTGQNWNINEAVAVDQPAANSKYTDIESITSPRSFIKQLDSASSLYDLLHNDLKLSVRTGEFYSMIGEDLSRPGQAVYADGHPYVKQGTMMIGAKQLATSMEFGLAWDKKQKTVVLKDNGNYVVFRLGSKQANANGKSVTLTQAPQVLNNYIYIPLKSAAVPLKTTIQLQSDIEYGTTLISLKVE</sequence>